<dbReference type="EMBL" id="WHSB02000006">
    <property type="protein sequence ID" value="MCQ4632076.1"/>
    <property type="molecule type" value="Genomic_DNA"/>
</dbReference>
<feature type="domain" description="Glyoxalase/Bleomycin resistance-like N-terminal" evidence="1">
    <location>
        <begin position="2"/>
        <end position="41"/>
    </location>
</feature>
<name>A0ABT1RA61_9HYPH</name>
<evidence type="ECO:0000313" key="2">
    <source>
        <dbReference type="EMBL" id="MCQ4632076.1"/>
    </source>
</evidence>
<organism evidence="2 3">
    <name type="scientific">Shinella lacus</name>
    <dbReference type="NCBI Taxonomy" id="2654216"/>
    <lineage>
        <taxon>Bacteria</taxon>
        <taxon>Pseudomonadati</taxon>
        <taxon>Pseudomonadota</taxon>
        <taxon>Alphaproteobacteria</taxon>
        <taxon>Hyphomicrobiales</taxon>
        <taxon>Rhizobiaceae</taxon>
        <taxon>Shinella</taxon>
    </lineage>
</organism>
<dbReference type="Proteomes" id="UP000996601">
    <property type="component" value="Unassembled WGS sequence"/>
</dbReference>
<dbReference type="InterPro" id="IPR029068">
    <property type="entry name" value="Glyas_Bleomycin-R_OHBP_Dase"/>
</dbReference>
<keyword evidence="3" id="KW-1185">Reference proteome</keyword>
<proteinExistence type="predicted"/>
<dbReference type="SUPFAM" id="SSF54593">
    <property type="entry name" value="Glyoxalase/Bleomycin resistance protein/Dihydroxybiphenyl dioxygenase"/>
    <property type="match status" value="1"/>
</dbReference>
<dbReference type="Pfam" id="PF22677">
    <property type="entry name" value="Ble-like_N"/>
    <property type="match status" value="1"/>
</dbReference>
<dbReference type="PANTHER" id="PTHR36503:SF2">
    <property type="entry name" value="BLR2408 PROTEIN"/>
    <property type="match status" value="1"/>
</dbReference>
<protein>
    <submittedName>
        <fullName evidence="2">Glyoxalase</fullName>
    </submittedName>
</protein>
<dbReference type="RefSeq" id="WP_256118697.1">
    <property type="nucleotide sequence ID" value="NZ_WHSB02000006.1"/>
</dbReference>
<dbReference type="PANTHER" id="PTHR36503">
    <property type="entry name" value="BLR2520 PROTEIN"/>
    <property type="match status" value="1"/>
</dbReference>
<accession>A0ABT1RA61</accession>
<gene>
    <name evidence="2" type="ORF">GB927_018645</name>
</gene>
<dbReference type="InterPro" id="IPR053863">
    <property type="entry name" value="Glyoxy/Ble-like_N"/>
</dbReference>
<evidence type="ECO:0000313" key="3">
    <source>
        <dbReference type="Proteomes" id="UP000996601"/>
    </source>
</evidence>
<reference evidence="2" key="1">
    <citation type="submission" date="2021-07" db="EMBL/GenBank/DDBJ databases">
        <title>Shinella sp. nov., a novel member of the genus Shinella from water.</title>
        <authorList>
            <person name="Deng Y."/>
        </authorList>
    </citation>
    <scope>NUCLEOTIDE SEQUENCE</scope>
    <source>
        <strain evidence="2">CPCC 100929</strain>
    </source>
</reference>
<dbReference type="Gene3D" id="3.10.180.10">
    <property type="entry name" value="2,3-Dihydroxybiphenyl 1,2-Dioxygenase, domain 1"/>
    <property type="match status" value="1"/>
</dbReference>
<comment type="caution">
    <text evidence="2">The sequence shown here is derived from an EMBL/GenBank/DDBJ whole genome shotgun (WGS) entry which is preliminary data.</text>
</comment>
<sequence>MRMIFVNLPVKDLAATRRFFGALGYGFNEAFSDDTAACMVVDENIFVMHLTEEKFAQFVKGEVGDPEKQTQVLTCLSAASRQEIDDIKAKALAAGAREWQPNIEFGPMYGCSFQDINGNVWEFMFMDQSGGQSIG</sequence>
<evidence type="ECO:0000259" key="1">
    <source>
        <dbReference type="Pfam" id="PF22677"/>
    </source>
</evidence>